<comment type="function">
    <text evidence="2">Catalyzes the ATP-dependent phosphorylation of thiamine-monophosphate (TMP) to form thiamine-pyrophosphate (TPP), the active form of vitamin B1.</text>
</comment>
<feature type="binding site" evidence="2">
    <location>
        <position position="38"/>
    </location>
    <ligand>
        <name>substrate</name>
    </ligand>
</feature>
<accession>A0A450U4R4</accession>
<name>A0A450U4R4_9GAMM</name>
<comment type="pathway">
    <text evidence="2">Cofactor biosynthesis; thiamine diphosphate biosynthesis; thiamine diphosphate from thiamine phosphate: step 1/1.</text>
</comment>
<dbReference type="NCBIfam" id="TIGR01379">
    <property type="entry name" value="thiL"/>
    <property type="match status" value="1"/>
</dbReference>
<dbReference type="GO" id="GO:0009030">
    <property type="term" value="F:thiamine-phosphate kinase activity"/>
    <property type="evidence" value="ECO:0007669"/>
    <property type="project" value="UniProtKB-UniRule"/>
</dbReference>
<feature type="binding site" evidence="2">
    <location>
        <position position="248"/>
    </location>
    <ligand>
        <name>substrate</name>
    </ligand>
</feature>
<dbReference type="InterPro" id="IPR036676">
    <property type="entry name" value="PurM-like_C_sf"/>
</dbReference>
<feature type="binding site" evidence="2">
    <location>
        <position position="200"/>
    </location>
    <ligand>
        <name>Mg(2+)</name>
        <dbReference type="ChEBI" id="CHEBI:18420"/>
        <label>5</label>
    </ligand>
</feature>
<dbReference type="HAMAP" id="MF_02128">
    <property type="entry name" value="TMP_kinase"/>
    <property type="match status" value="1"/>
</dbReference>
<dbReference type="EC" id="2.7.4.16" evidence="2"/>
<dbReference type="AlphaFoldDB" id="A0A450U4R4"/>
<dbReference type="GO" id="GO:0000287">
    <property type="term" value="F:magnesium ion binding"/>
    <property type="evidence" value="ECO:0007669"/>
    <property type="project" value="UniProtKB-UniRule"/>
</dbReference>
<dbReference type="PIRSF" id="PIRSF005303">
    <property type="entry name" value="Thiam_monoph_kin"/>
    <property type="match status" value="1"/>
</dbReference>
<feature type="binding site" evidence="2">
    <location>
        <position position="106"/>
    </location>
    <ligand>
        <name>Mg(2+)</name>
        <dbReference type="ChEBI" id="CHEBI:18420"/>
        <label>1</label>
    </ligand>
</feature>
<dbReference type="Gene3D" id="3.30.1330.10">
    <property type="entry name" value="PurM-like, N-terminal domain"/>
    <property type="match status" value="1"/>
</dbReference>
<feature type="domain" description="PurM-like N-terminal" evidence="4">
    <location>
        <begin position="15"/>
        <end position="109"/>
    </location>
</feature>
<protein>
    <recommendedName>
        <fullName evidence="2">Thiamine-monophosphate kinase</fullName>
        <shortName evidence="2">TMP kinase</shortName>
        <shortName evidence="2">Thiamine-phosphate kinase</shortName>
        <ecNumber evidence="2">2.7.4.16</ecNumber>
    </recommendedName>
</protein>
<dbReference type="Pfam" id="PF00586">
    <property type="entry name" value="AIRS"/>
    <property type="match status" value="1"/>
</dbReference>
<evidence type="ECO:0000259" key="4">
    <source>
        <dbReference type="Pfam" id="PF00586"/>
    </source>
</evidence>
<sequence>MKRSTNSCLRYDVQAAARSLPPGMDLAVTVDTLVSGVHFPLDTAPADIGYKALAVSLSDLAAMGAVPDWAAVTLTVPEVDEGWIAAFHGGMNEIAHCHDVQFPVGDLGRGPLATTLQLYGQVPRGQALRRDGAHPGDLVFVTGTLGDAGLALAGRFSAARLDVPEEHLAFVSRRLARPTPRVAAGMALRGIATAAIDISDGLAADLGHIAEASGLSAMVEVERLPLSHALEGLADRALAWRLALSSGDDYELCFTVPPERTKALTRVAERLSCPVTRIGHMARCPGVEPAGRDSKMESPGTGTGCPGVQVLHEDGRPFSQGGGYQHFTSTAPHPA</sequence>
<dbReference type="GO" id="GO:0009229">
    <property type="term" value="P:thiamine diphosphate biosynthetic process"/>
    <property type="evidence" value="ECO:0007669"/>
    <property type="project" value="UniProtKB-UniRule"/>
</dbReference>
<feature type="binding site" evidence="2">
    <location>
        <position position="29"/>
    </location>
    <ligand>
        <name>Mg(2+)</name>
        <dbReference type="ChEBI" id="CHEBI:18420"/>
        <label>4</label>
    </ligand>
</feature>
<dbReference type="GO" id="GO:0005524">
    <property type="term" value="F:ATP binding"/>
    <property type="evidence" value="ECO:0007669"/>
    <property type="project" value="UniProtKB-UniRule"/>
</dbReference>
<feature type="binding site" evidence="2">
    <location>
        <position position="31"/>
    </location>
    <ligand>
        <name>Mg(2+)</name>
        <dbReference type="ChEBI" id="CHEBI:18420"/>
        <label>2</label>
    </ligand>
</feature>
<dbReference type="InterPro" id="IPR006283">
    <property type="entry name" value="ThiL-like"/>
</dbReference>
<dbReference type="GO" id="GO:0009228">
    <property type="term" value="P:thiamine biosynthetic process"/>
    <property type="evidence" value="ECO:0007669"/>
    <property type="project" value="UniProtKB-KW"/>
</dbReference>
<feature type="binding site" evidence="2">
    <location>
        <position position="130"/>
    </location>
    <ligand>
        <name>ATP</name>
        <dbReference type="ChEBI" id="CHEBI:30616"/>
    </ligand>
</feature>
<comment type="miscellaneous">
    <text evidence="2">Reaction mechanism of ThiL seems to utilize a direct, inline transfer of the gamma-phosphate of ATP to TMP rather than a phosphorylated enzyme intermediate.</text>
</comment>
<feature type="binding site" evidence="2">
    <location>
        <position position="197"/>
    </location>
    <ligand>
        <name>Mg(2+)</name>
        <dbReference type="ChEBI" id="CHEBI:18420"/>
        <label>3</label>
    </ligand>
</feature>
<proteinExistence type="inferred from homology"/>
<dbReference type="CDD" id="cd02194">
    <property type="entry name" value="ThiL"/>
    <property type="match status" value="1"/>
</dbReference>
<dbReference type="Gene3D" id="3.90.650.10">
    <property type="entry name" value="PurM-like C-terminal domain"/>
    <property type="match status" value="1"/>
</dbReference>
<dbReference type="SUPFAM" id="SSF55326">
    <property type="entry name" value="PurM N-terminal domain-like"/>
    <property type="match status" value="1"/>
</dbReference>
<comment type="catalytic activity">
    <reaction evidence="2">
        <text>thiamine phosphate + ATP = thiamine diphosphate + ADP</text>
        <dbReference type="Rhea" id="RHEA:15913"/>
        <dbReference type="ChEBI" id="CHEBI:30616"/>
        <dbReference type="ChEBI" id="CHEBI:37575"/>
        <dbReference type="ChEBI" id="CHEBI:58937"/>
        <dbReference type="ChEBI" id="CHEBI:456216"/>
        <dbReference type="EC" id="2.7.4.16"/>
    </reaction>
</comment>
<dbReference type="InterPro" id="IPR010918">
    <property type="entry name" value="PurM-like_C_dom"/>
</dbReference>
<evidence type="ECO:0000259" key="5">
    <source>
        <dbReference type="Pfam" id="PF02769"/>
    </source>
</evidence>
<evidence type="ECO:0000256" key="2">
    <source>
        <dbReference type="HAMAP-Rule" id="MF_02128"/>
    </source>
</evidence>
<keyword evidence="2 6" id="KW-0418">Kinase</keyword>
<dbReference type="UniPathway" id="UPA00060">
    <property type="reaction ID" value="UER00142"/>
</dbReference>
<comment type="caution">
    <text evidence="2">Lacks conserved residue(s) required for the propagation of feature annotation.</text>
</comment>
<dbReference type="SUPFAM" id="SSF56042">
    <property type="entry name" value="PurM C-terminal domain-like"/>
    <property type="match status" value="1"/>
</dbReference>
<feature type="binding site" evidence="2">
    <location>
        <position position="59"/>
    </location>
    <ligand>
        <name>Mg(2+)</name>
        <dbReference type="ChEBI" id="CHEBI:18420"/>
        <label>4</label>
    </ligand>
</feature>
<feature type="binding site" evidence="2">
    <location>
        <position position="324"/>
    </location>
    <ligand>
        <name>substrate</name>
    </ligand>
</feature>
<evidence type="ECO:0000256" key="1">
    <source>
        <dbReference type="ARBA" id="ARBA00022977"/>
    </source>
</evidence>
<keyword evidence="2" id="KW-0547">Nucleotide-binding</keyword>
<comment type="similarity">
    <text evidence="2">Belongs to the thiamine-monophosphate kinase family.</text>
</comment>
<feature type="domain" description="PurM-like C-terminal" evidence="5">
    <location>
        <begin position="135"/>
        <end position="283"/>
    </location>
</feature>
<dbReference type="PANTHER" id="PTHR30270">
    <property type="entry name" value="THIAMINE-MONOPHOSPHATE KINASE"/>
    <property type="match status" value="1"/>
</dbReference>
<dbReference type="InterPro" id="IPR036921">
    <property type="entry name" value="PurM-like_N_sf"/>
</dbReference>
<reference evidence="6" key="1">
    <citation type="submission" date="2019-02" db="EMBL/GenBank/DDBJ databases">
        <authorList>
            <person name="Gruber-Vodicka R. H."/>
            <person name="Seah K. B. B."/>
        </authorList>
    </citation>
    <scope>NUCLEOTIDE SEQUENCE</scope>
    <source>
        <strain evidence="6">BECK_M7</strain>
    </source>
</reference>
<gene>
    <name evidence="2" type="primary">thiL</name>
    <name evidence="6" type="ORF">BECKLFY1418B_GA0070995_100140</name>
</gene>
<keyword evidence="2" id="KW-0479">Metal-binding</keyword>
<dbReference type="Pfam" id="PF02769">
    <property type="entry name" value="AIRS_C"/>
    <property type="match status" value="1"/>
</dbReference>
<keyword evidence="2" id="KW-0808">Transferase</keyword>
<feature type="binding site" evidence="2">
    <location>
        <position position="59"/>
    </location>
    <ligand>
        <name>Mg(2+)</name>
        <dbReference type="ChEBI" id="CHEBI:18420"/>
        <label>2</label>
    </ligand>
</feature>
<keyword evidence="1 2" id="KW-0784">Thiamine biosynthesis</keyword>
<feature type="region of interest" description="Disordered" evidence="3">
    <location>
        <begin position="284"/>
        <end position="335"/>
    </location>
</feature>
<keyword evidence="2" id="KW-0067">ATP-binding</keyword>
<keyword evidence="2" id="KW-0460">Magnesium</keyword>
<feature type="binding site" evidence="2">
    <location>
        <position position="199"/>
    </location>
    <ligand>
        <name>ATP</name>
        <dbReference type="ChEBI" id="CHEBI:30616"/>
    </ligand>
</feature>
<organism evidence="6">
    <name type="scientific">Candidatus Kentrum sp. LFY</name>
    <dbReference type="NCBI Taxonomy" id="2126342"/>
    <lineage>
        <taxon>Bacteria</taxon>
        <taxon>Pseudomonadati</taxon>
        <taxon>Pseudomonadota</taxon>
        <taxon>Gammaproteobacteria</taxon>
        <taxon>Candidatus Kentrum</taxon>
    </lineage>
</organism>
<dbReference type="PANTHER" id="PTHR30270:SF0">
    <property type="entry name" value="THIAMINE-MONOPHOSPHATE KINASE"/>
    <property type="match status" value="1"/>
</dbReference>
<evidence type="ECO:0000313" key="6">
    <source>
        <dbReference type="EMBL" id="VFJ86010.1"/>
    </source>
</evidence>
<feature type="binding site" evidence="2">
    <location>
        <position position="59"/>
    </location>
    <ligand>
        <name>Mg(2+)</name>
        <dbReference type="ChEBI" id="CHEBI:18420"/>
        <label>3</label>
    </ligand>
</feature>
<feature type="binding site" evidence="2">
    <location>
        <position position="31"/>
    </location>
    <ligand>
        <name>Mg(2+)</name>
        <dbReference type="ChEBI" id="CHEBI:18420"/>
        <label>1</label>
    </ligand>
</feature>
<evidence type="ECO:0000256" key="3">
    <source>
        <dbReference type="SAM" id="MobiDB-lite"/>
    </source>
</evidence>
<feature type="binding site" evidence="2">
    <location>
        <begin position="105"/>
        <end position="106"/>
    </location>
    <ligand>
        <name>ATP</name>
        <dbReference type="ChEBI" id="CHEBI:30616"/>
    </ligand>
</feature>
<dbReference type="EMBL" id="CAADFF010000001">
    <property type="protein sequence ID" value="VFJ86010.1"/>
    <property type="molecule type" value="Genomic_DNA"/>
</dbReference>
<dbReference type="InterPro" id="IPR016188">
    <property type="entry name" value="PurM-like_N"/>
</dbReference>
<feature type="compositionally biased region" description="Polar residues" evidence="3">
    <location>
        <begin position="326"/>
        <end position="335"/>
    </location>
</feature>